<sequence length="571" mass="64206">MHKVKLQDFAMNETSVDTFNLDGCSEVLNDTLSLTDSLSKPITECRKMEGNVLVTSEKPETSVLKENVSPNLEIESASTSSPENIGDVTKQIDKLYIQQEESVTPIKKSSADSSPASINKGPEEYQLKWIVWHDHKTPIITQNQNGPCPLIAIANILLLRGKMKLPSNASTITAEELLTHVANNIVESRPEENSEEIMRNFEQNMHDAMSLLPQLHSGLDVNIKFTGVNHFEFTEACTVFDLLDISLYHGWVVDPQATETVQALGNMGYNQLVEMIIQDKMADDSSKVTKALLAEQFLESSASQLTYHGLCELNSVMADNELAVLFRNNHFSTIFKRRVPVRTRESKQIIEQAQNELFLLVTDQGFLHEFNVVWEMLCNIEGDSMFVDSAFKNVPPKSTSEFSPAANTMSQIDQEVQNTQFIELKVLGIHNDQLPWFHYQQWVMRFERLSFSSYMVALALQEDMQRLDDSWEDVKKSHPDEDLSELSDEELARLIHKKEMEGAAEQERANKQLEEQSQQPSVKGNQSSPTCSCNSSECNHHPPVCSVETCTPNSTGSPTSSSHKKNACSVL</sequence>
<evidence type="ECO:0000259" key="4">
    <source>
        <dbReference type="Pfam" id="PF04424"/>
    </source>
</evidence>
<proteinExistence type="inferred from homology"/>
<feature type="domain" description="MINDY deubiquitinase" evidence="4">
    <location>
        <begin position="123"/>
        <end position="391"/>
    </location>
</feature>
<dbReference type="GO" id="GO:0071108">
    <property type="term" value="P:protein K48-linked deubiquitination"/>
    <property type="evidence" value="ECO:0007669"/>
    <property type="project" value="TreeGrafter"/>
</dbReference>
<comment type="similarity">
    <text evidence="1 2">Belongs to the MINDY deubiquitinase family. FAM63 subfamily.</text>
</comment>
<evidence type="ECO:0000313" key="5">
    <source>
        <dbReference type="EMBL" id="KAK3931365.1"/>
    </source>
</evidence>
<evidence type="ECO:0000313" key="6">
    <source>
        <dbReference type="Proteomes" id="UP001219518"/>
    </source>
</evidence>
<comment type="function">
    <text evidence="2">Hydrolase that can specifically remove 'Lys-48'-linked conjugated ubiquitin from proteins. Has exodeubiquitinase activity and has a preference for long polyubiquitin chains. May play a regulatory role at the level of protein turnover.</text>
</comment>
<evidence type="ECO:0000256" key="1">
    <source>
        <dbReference type="ARBA" id="ARBA00006616"/>
    </source>
</evidence>
<dbReference type="EC" id="3.4.19.12" evidence="2"/>
<dbReference type="GO" id="GO:0140934">
    <property type="term" value="F:histone deubiquitinase activity"/>
    <property type="evidence" value="ECO:0007669"/>
    <property type="project" value="UniProtKB-UniRule"/>
</dbReference>
<keyword evidence="2" id="KW-0645">Protease</keyword>
<keyword evidence="2" id="KW-0833">Ubl conjugation pathway</keyword>
<evidence type="ECO:0000256" key="3">
    <source>
        <dbReference type="SAM" id="MobiDB-lite"/>
    </source>
</evidence>
<name>A0AAE1I2X2_9NEOP</name>
<protein>
    <recommendedName>
        <fullName evidence="2">Ubiquitin carboxyl-terminal hydrolase</fullName>
        <ecNumber evidence="2">3.4.19.12</ecNumber>
    </recommendedName>
</protein>
<feature type="compositionally biased region" description="Low complexity" evidence="3">
    <location>
        <begin position="549"/>
        <end position="561"/>
    </location>
</feature>
<dbReference type="GO" id="GO:0036435">
    <property type="term" value="F:K48-linked polyubiquitin modification-dependent protein binding"/>
    <property type="evidence" value="ECO:0007669"/>
    <property type="project" value="UniProtKB-UniRule"/>
</dbReference>
<dbReference type="Proteomes" id="UP001219518">
    <property type="component" value="Unassembled WGS sequence"/>
</dbReference>
<keyword evidence="2 5" id="KW-0378">Hydrolase</keyword>
<feature type="region of interest" description="Disordered" evidence="3">
    <location>
        <begin position="502"/>
        <end position="571"/>
    </location>
</feature>
<gene>
    <name evidence="5" type="ORF">KUF71_025818</name>
</gene>
<dbReference type="EMBL" id="JAHWGI010001422">
    <property type="protein sequence ID" value="KAK3931365.1"/>
    <property type="molecule type" value="Genomic_DNA"/>
</dbReference>
<dbReference type="GO" id="GO:1990380">
    <property type="term" value="F:K48-linked deubiquitinase activity"/>
    <property type="evidence" value="ECO:0007669"/>
    <property type="project" value="UniProtKB-UniRule"/>
</dbReference>
<dbReference type="Pfam" id="PF04424">
    <property type="entry name" value="MINDY_DUB"/>
    <property type="match status" value="1"/>
</dbReference>
<dbReference type="InterPro" id="IPR033979">
    <property type="entry name" value="MINDY_domain"/>
</dbReference>
<dbReference type="GO" id="GO:0004843">
    <property type="term" value="F:cysteine-type deubiquitinase activity"/>
    <property type="evidence" value="ECO:0007669"/>
    <property type="project" value="UniProtKB-UniRule"/>
</dbReference>
<accession>A0AAE1I2X2</accession>
<dbReference type="GO" id="GO:0005829">
    <property type="term" value="C:cytosol"/>
    <property type="evidence" value="ECO:0007669"/>
    <property type="project" value="TreeGrafter"/>
</dbReference>
<feature type="compositionally biased region" description="Basic and acidic residues" evidence="3">
    <location>
        <begin position="502"/>
        <end position="514"/>
    </location>
</feature>
<evidence type="ECO:0000256" key="2">
    <source>
        <dbReference type="RuleBase" id="RU367139"/>
    </source>
</evidence>
<dbReference type="PANTHER" id="PTHR18063:SF6">
    <property type="entry name" value="UBIQUITIN CARBOXYL-TERMINAL HYDROLASE"/>
    <property type="match status" value="1"/>
</dbReference>
<dbReference type="GO" id="GO:0006508">
    <property type="term" value="P:proteolysis"/>
    <property type="evidence" value="ECO:0007669"/>
    <property type="project" value="UniProtKB-KW"/>
</dbReference>
<feature type="compositionally biased region" description="Basic residues" evidence="3">
    <location>
        <begin position="562"/>
        <end position="571"/>
    </location>
</feature>
<dbReference type="InterPro" id="IPR007518">
    <property type="entry name" value="MINDY"/>
</dbReference>
<dbReference type="PANTHER" id="PTHR18063">
    <property type="entry name" value="NF-E2 INDUCIBLE PROTEIN"/>
    <property type="match status" value="1"/>
</dbReference>
<comment type="caution">
    <text evidence="5">The sequence shown here is derived from an EMBL/GenBank/DDBJ whole genome shotgun (WGS) entry which is preliminary data.</text>
</comment>
<reference evidence="5" key="1">
    <citation type="submission" date="2021-07" db="EMBL/GenBank/DDBJ databases">
        <authorList>
            <person name="Catto M.A."/>
            <person name="Jacobson A."/>
            <person name="Kennedy G."/>
            <person name="Labadie P."/>
            <person name="Hunt B.G."/>
            <person name="Srinivasan R."/>
        </authorList>
    </citation>
    <scope>NUCLEOTIDE SEQUENCE</scope>
    <source>
        <strain evidence="5">PL_HMW_Pooled</strain>
        <tissue evidence="5">Head</tissue>
    </source>
</reference>
<organism evidence="5 6">
    <name type="scientific">Frankliniella fusca</name>
    <dbReference type="NCBI Taxonomy" id="407009"/>
    <lineage>
        <taxon>Eukaryota</taxon>
        <taxon>Metazoa</taxon>
        <taxon>Ecdysozoa</taxon>
        <taxon>Arthropoda</taxon>
        <taxon>Hexapoda</taxon>
        <taxon>Insecta</taxon>
        <taxon>Pterygota</taxon>
        <taxon>Neoptera</taxon>
        <taxon>Paraneoptera</taxon>
        <taxon>Thysanoptera</taxon>
        <taxon>Terebrantia</taxon>
        <taxon>Thripoidea</taxon>
        <taxon>Thripidae</taxon>
        <taxon>Frankliniella</taxon>
    </lineage>
</organism>
<keyword evidence="6" id="KW-1185">Reference proteome</keyword>
<dbReference type="GO" id="GO:0016807">
    <property type="term" value="F:cysteine-type carboxypeptidase activity"/>
    <property type="evidence" value="ECO:0007669"/>
    <property type="project" value="TreeGrafter"/>
</dbReference>
<feature type="compositionally biased region" description="Polar residues" evidence="3">
    <location>
        <begin position="515"/>
        <end position="537"/>
    </location>
</feature>
<keyword evidence="2" id="KW-0788">Thiol protease</keyword>
<dbReference type="GO" id="GO:0071944">
    <property type="term" value="C:cell periphery"/>
    <property type="evidence" value="ECO:0007669"/>
    <property type="project" value="TreeGrafter"/>
</dbReference>
<comment type="catalytic activity">
    <reaction evidence="2">
        <text>Thiol-dependent hydrolysis of ester, thioester, amide, peptide and isopeptide bonds formed by the C-terminal Gly of ubiquitin (a 76-residue protein attached to proteins as an intracellular targeting signal).</text>
        <dbReference type="EC" id="3.4.19.12"/>
    </reaction>
</comment>
<reference evidence="5" key="2">
    <citation type="journal article" date="2023" name="BMC Genomics">
        <title>Pest status, molecular evolution, and epigenetic factors derived from the genome assembly of Frankliniella fusca, a thysanopteran phytovirus vector.</title>
        <authorList>
            <person name="Catto M.A."/>
            <person name="Labadie P.E."/>
            <person name="Jacobson A.L."/>
            <person name="Kennedy G.G."/>
            <person name="Srinivasan R."/>
            <person name="Hunt B.G."/>
        </authorList>
    </citation>
    <scope>NUCLEOTIDE SEQUENCE</scope>
    <source>
        <strain evidence="5">PL_HMW_Pooled</strain>
    </source>
</reference>
<dbReference type="AlphaFoldDB" id="A0AAE1I2X2"/>